<keyword evidence="1" id="KW-0472">Membrane</keyword>
<protein>
    <submittedName>
        <fullName evidence="3">Putative two-component histidine kinase</fullName>
    </submittedName>
</protein>
<name>A0A0E9MXK0_9BACT</name>
<dbReference type="GO" id="GO:0000155">
    <property type="term" value="F:phosphorelay sensor kinase activity"/>
    <property type="evidence" value="ECO:0007669"/>
    <property type="project" value="InterPro"/>
</dbReference>
<dbReference type="InterPro" id="IPR010559">
    <property type="entry name" value="Sig_transdc_His_kin_internal"/>
</dbReference>
<keyword evidence="3" id="KW-0418">Kinase</keyword>
<feature type="transmembrane region" description="Helical" evidence="1">
    <location>
        <begin position="51"/>
        <end position="71"/>
    </location>
</feature>
<organism evidence="3 4">
    <name type="scientific">Flavihumibacter petaseus NBRC 106054</name>
    <dbReference type="NCBI Taxonomy" id="1220578"/>
    <lineage>
        <taxon>Bacteria</taxon>
        <taxon>Pseudomonadati</taxon>
        <taxon>Bacteroidota</taxon>
        <taxon>Chitinophagia</taxon>
        <taxon>Chitinophagales</taxon>
        <taxon>Chitinophagaceae</taxon>
        <taxon>Flavihumibacter</taxon>
    </lineage>
</organism>
<dbReference type="RefSeq" id="WP_245623953.1">
    <property type="nucleotide sequence ID" value="NZ_BBWV01000001.1"/>
</dbReference>
<dbReference type="PANTHER" id="PTHR34220">
    <property type="entry name" value="SENSOR HISTIDINE KINASE YPDA"/>
    <property type="match status" value="1"/>
</dbReference>
<gene>
    <name evidence="3" type="ORF">FPE01S_01_12460</name>
</gene>
<dbReference type="Proteomes" id="UP000033121">
    <property type="component" value="Unassembled WGS sequence"/>
</dbReference>
<feature type="transmembrane region" description="Helical" evidence="1">
    <location>
        <begin position="128"/>
        <end position="152"/>
    </location>
</feature>
<dbReference type="GO" id="GO:0016020">
    <property type="term" value="C:membrane"/>
    <property type="evidence" value="ECO:0007669"/>
    <property type="project" value="InterPro"/>
</dbReference>
<dbReference type="STRING" id="1220578.FPE01S_01_12460"/>
<dbReference type="InterPro" id="IPR050640">
    <property type="entry name" value="Bact_2-comp_sensor_kinase"/>
</dbReference>
<keyword evidence="3" id="KW-0808">Transferase</keyword>
<keyword evidence="1" id="KW-1133">Transmembrane helix</keyword>
<evidence type="ECO:0000259" key="2">
    <source>
        <dbReference type="Pfam" id="PF06580"/>
    </source>
</evidence>
<feature type="transmembrane region" description="Helical" evidence="1">
    <location>
        <begin position="26"/>
        <end position="45"/>
    </location>
</feature>
<keyword evidence="4" id="KW-1185">Reference proteome</keyword>
<dbReference type="PANTHER" id="PTHR34220:SF7">
    <property type="entry name" value="SENSOR HISTIDINE KINASE YPDA"/>
    <property type="match status" value="1"/>
</dbReference>
<dbReference type="Pfam" id="PF06580">
    <property type="entry name" value="His_kinase"/>
    <property type="match status" value="1"/>
</dbReference>
<comment type="caution">
    <text evidence="3">The sequence shown here is derived from an EMBL/GenBank/DDBJ whole genome shotgun (WGS) entry which is preliminary data.</text>
</comment>
<dbReference type="AlphaFoldDB" id="A0A0E9MXK0"/>
<sequence length="356" mass="40727">MGTNPAFFPTNAPAVTGRLNDIGFRIILIPVLGIVIPLATGLIPPGQFTHWQIKMSYCYTIGIAFLIWQGNRYLLFTLRSYFNWFKYPLRKIAVLLIVIPLYTIPVAVLLLTGWYQIFLQGKTDWTNIVQTTLIILVAVVFIVHVYETVFLVKESESEMLRNAQLERARTETALEALRNQIDPHFIFNSLNTLSHLIESSPEKARQFNDTLADTYRYILSNKGRDLVLLRDELSFLDNFFALLKIRFGDALICENLVADADCDKYLLPPISLQLLMENAIKHNEFSRQDPLQMRVSLVGKTLVFSNMARERRQDRRSSGIGLNNLQKRYLLITGLPIDVIDAENSFVVMLPVLTLD</sequence>
<dbReference type="EMBL" id="BBWV01000001">
    <property type="protein sequence ID" value="GAO42233.1"/>
    <property type="molecule type" value="Genomic_DNA"/>
</dbReference>
<evidence type="ECO:0000256" key="1">
    <source>
        <dbReference type="SAM" id="Phobius"/>
    </source>
</evidence>
<feature type="domain" description="Signal transduction histidine kinase internal region" evidence="2">
    <location>
        <begin position="173"/>
        <end position="251"/>
    </location>
</feature>
<proteinExistence type="predicted"/>
<reference evidence="3 4" key="1">
    <citation type="submission" date="2015-04" db="EMBL/GenBank/DDBJ databases">
        <title>Whole genome shotgun sequence of Flavihumibacter petaseus NBRC 106054.</title>
        <authorList>
            <person name="Miyazawa S."/>
            <person name="Hosoyama A."/>
            <person name="Hashimoto M."/>
            <person name="Noguchi M."/>
            <person name="Tsuchikane K."/>
            <person name="Ohji S."/>
            <person name="Yamazoe A."/>
            <person name="Ichikawa N."/>
            <person name="Kimura A."/>
            <person name="Fujita N."/>
        </authorList>
    </citation>
    <scope>NUCLEOTIDE SEQUENCE [LARGE SCALE GENOMIC DNA]</scope>
    <source>
        <strain evidence="3 4">NBRC 106054</strain>
    </source>
</reference>
<evidence type="ECO:0000313" key="3">
    <source>
        <dbReference type="EMBL" id="GAO42233.1"/>
    </source>
</evidence>
<keyword evidence="1" id="KW-0812">Transmembrane</keyword>
<accession>A0A0E9MXK0</accession>
<feature type="transmembrane region" description="Helical" evidence="1">
    <location>
        <begin position="92"/>
        <end position="116"/>
    </location>
</feature>
<evidence type="ECO:0000313" key="4">
    <source>
        <dbReference type="Proteomes" id="UP000033121"/>
    </source>
</evidence>